<dbReference type="AlphaFoldDB" id="W9R308"/>
<gene>
    <name evidence="1" type="ORF">L484_010534</name>
</gene>
<evidence type="ECO:0000313" key="1">
    <source>
        <dbReference type="EMBL" id="EXB54955.1"/>
    </source>
</evidence>
<sequence>MADCDRWIWIWNNIRSEADDVSSGWLLSFLTRGGPCFDITRVMIVAPRKSRPDSAAVVRGVVVAKMPSTLRDRTWRKAPRIDARSSIATASRNTTKLSPSAVLSTRGKKHQSNGYCKSQWIVRQMRGNCRSASIWGRRGLATLGGDDWGRAETDGAVGRREGGFNEVHELETRSAWVDAVGSRSGLDWRRSGAEEVRQPREAVIGDRLKLTAKWGEGRLGSARSASWRPDRLGLAPWGANRG</sequence>
<reference evidence="2" key="1">
    <citation type="submission" date="2013-01" db="EMBL/GenBank/DDBJ databases">
        <title>Draft Genome Sequence of a Mulberry Tree, Morus notabilis C.K. Schneid.</title>
        <authorList>
            <person name="He N."/>
            <person name="Zhao S."/>
        </authorList>
    </citation>
    <scope>NUCLEOTIDE SEQUENCE</scope>
</reference>
<name>W9R308_9ROSA</name>
<dbReference type="EMBL" id="KE344217">
    <property type="protein sequence ID" value="EXB54955.1"/>
    <property type="molecule type" value="Genomic_DNA"/>
</dbReference>
<evidence type="ECO:0000313" key="2">
    <source>
        <dbReference type="Proteomes" id="UP000030645"/>
    </source>
</evidence>
<proteinExistence type="predicted"/>
<protein>
    <submittedName>
        <fullName evidence="1">Uncharacterized protein</fullName>
    </submittedName>
</protein>
<organism evidence="1 2">
    <name type="scientific">Morus notabilis</name>
    <dbReference type="NCBI Taxonomy" id="981085"/>
    <lineage>
        <taxon>Eukaryota</taxon>
        <taxon>Viridiplantae</taxon>
        <taxon>Streptophyta</taxon>
        <taxon>Embryophyta</taxon>
        <taxon>Tracheophyta</taxon>
        <taxon>Spermatophyta</taxon>
        <taxon>Magnoliopsida</taxon>
        <taxon>eudicotyledons</taxon>
        <taxon>Gunneridae</taxon>
        <taxon>Pentapetalae</taxon>
        <taxon>rosids</taxon>
        <taxon>fabids</taxon>
        <taxon>Rosales</taxon>
        <taxon>Moraceae</taxon>
        <taxon>Moreae</taxon>
        <taxon>Morus</taxon>
    </lineage>
</organism>
<dbReference type="Proteomes" id="UP000030645">
    <property type="component" value="Unassembled WGS sequence"/>
</dbReference>
<keyword evidence="2" id="KW-1185">Reference proteome</keyword>
<accession>W9R308</accession>